<feature type="domain" description="O-GlcNAc transferase C-terminal" evidence="6">
    <location>
        <begin position="244"/>
        <end position="419"/>
    </location>
</feature>
<feature type="domain" description="O-GlcNAc transferase C-terminal" evidence="6">
    <location>
        <begin position="56"/>
        <end position="210"/>
    </location>
</feature>
<dbReference type="GO" id="GO:0016757">
    <property type="term" value="F:glycosyltransferase activity"/>
    <property type="evidence" value="ECO:0007669"/>
    <property type="project" value="TreeGrafter"/>
</dbReference>
<keyword evidence="4" id="KW-0802">TPR repeat</keyword>
<dbReference type="Pfam" id="PF13844">
    <property type="entry name" value="Glyco_transf_41"/>
    <property type="match status" value="2"/>
</dbReference>
<dbReference type="EMBL" id="LGRX02006618">
    <property type="protein sequence ID" value="KAK3276305.1"/>
    <property type="molecule type" value="Genomic_DNA"/>
</dbReference>
<comment type="pathway">
    <text evidence="1">Protein modification; protein glycosylation.</text>
</comment>
<dbReference type="GO" id="GO:0006493">
    <property type="term" value="P:protein O-linked glycosylation"/>
    <property type="evidence" value="ECO:0007669"/>
    <property type="project" value="TreeGrafter"/>
</dbReference>
<keyword evidence="8" id="KW-1185">Reference proteome</keyword>
<sequence>VVPLFLLSQQISSALLPASIAAAAWAHPSMVWAAPPFQAPVSDLKLTGASTASRPVARIGYLASSFGNHATGRCMHALYALHDHARFHPILYFSGDPADDSFFRRSAEAGAGAFRQVASLRDTEVTSAVREDKVQILLNMNGHTEGDRIGVMQQRPSRVQAVGWGWQASYGLPDAVPYIMTDLAMTPLDMMQQLHHPNERAVFIPGTHFFYSRPQPEWLKESSRTELEALFGDESPLLSRPKPFVFANFGKLYKINPSVFAMWMRILLRTPGSVLWLLSFFRKEGSLAPGLAAQELRLVEQAEAFGVCRQRIVFTALAPFERHLAIKGLLADVYLDTQPYGSHTTLAEALWANIPAITMAGEHNAARLGLSLVSASGSGVQMIARSFREYEDMAVQHVQNSTRLRHIRAQLERRRNASYVAKEDIGEPTRSEMTNGEGVLYDNARWVLGYERALTCMLELEMAGLPPMHIIANSVKGIL</sequence>
<keyword evidence="3" id="KW-0677">Repeat</keyword>
<proteinExistence type="predicted"/>
<gene>
    <name evidence="7" type="ORF">CYMTET_15612</name>
</gene>
<dbReference type="PANTHER" id="PTHR44998:SF1">
    <property type="entry name" value="UDP-N-ACETYLGLUCOSAMINE--PEPTIDE N-ACETYLGLUCOSAMINYLTRANSFERASE 110 KDA SUBUNIT"/>
    <property type="match status" value="1"/>
</dbReference>
<organism evidence="7 8">
    <name type="scientific">Cymbomonas tetramitiformis</name>
    <dbReference type="NCBI Taxonomy" id="36881"/>
    <lineage>
        <taxon>Eukaryota</taxon>
        <taxon>Viridiplantae</taxon>
        <taxon>Chlorophyta</taxon>
        <taxon>Pyramimonadophyceae</taxon>
        <taxon>Pyramimonadales</taxon>
        <taxon>Pyramimonadaceae</taxon>
        <taxon>Cymbomonas</taxon>
    </lineage>
</organism>
<evidence type="ECO:0000259" key="6">
    <source>
        <dbReference type="Pfam" id="PF13844"/>
    </source>
</evidence>
<evidence type="ECO:0000256" key="3">
    <source>
        <dbReference type="ARBA" id="ARBA00022737"/>
    </source>
</evidence>
<dbReference type="Gene3D" id="3.40.50.11380">
    <property type="match status" value="1"/>
</dbReference>
<reference evidence="7 8" key="1">
    <citation type="journal article" date="2015" name="Genome Biol. Evol.">
        <title>Comparative Genomics of a Bacterivorous Green Alga Reveals Evolutionary Causalities and Consequences of Phago-Mixotrophic Mode of Nutrition.</title>
        <authorList>
            <person name="Burns J.A."/>
            <person name="Paasch A."/>
            <person name="Narechania A."/>
            <person name="Kim E."/>
        </authorList>
    </citation>
    <scope>NUCLEOTIDE SEQUENCE [LARGE SCALE GENOMIC DNA]</scope>
    <source>
        <strain evidence="7 8">PLY_AMNH</strain>
    </source>
</reference>
<evidence type="ECO:0000256" key="1">
    <source>
        <dbReference type="ARBA" id="ARBA00004922"/>
    </source>
</evidence>
<feature type="chain" id="PRO_5042255363" description="O-GlcNAc transferase C-terminal domain-containing protein" evidence="5">
    <location>
        <begin position="27"/>
        <end position="479"/>
    </location>
</feature>
<keyword evidence="2" id="KW-0808">Transferase</keyword>
<dbReference type="Gene3D" id="3.40.50.2000">
    <property type="entry name" value="Glycogen Phosphorylase B"/>
    <property type="match status" value="1"/>
</dbReference>
<name>A0AAE0L961_9CHLO</name>
<keyword evidence="5" id="KW-0732">Signal</keyword>
<protein>
    <recommendedName>
        <fullName evidence="6">O-GlcNAc transferase C-terminal domain-containing protein</fullName>
    </recommendedName>
</protein>
<dbReference type="InterPro" id="IPR029489">
    <property type="entry name" value="OGT/SEC/SPY_C"/>
</dbReference>
<accession>A0AAE0L961</accession>
<feature type="non-terminal residue" evidence="7">
    <location>
        <position position="1"/>
    </location>
</feature>
<comment type="caution">
    <text evidence="7">The sequence shown here is derived from an EMBL/GenBank/DDBJ whole genome shotgun (WGS) entry which is preliminary data.</text>
</comment>
<feature type="signal peptide" evidence="5">
    <location>
        <begin position="1"/>
        <end position="26"/>
    </location>
</feature>
<dbReference type="AlphaFoldDB" id="A0AAE0L961"/>
<evidence type="ECO:0000256" key="4">
    <source>
        <dbReference type="ARBA" id="ARBA00022803"/>
    </source>
</evidence>
<dbReference type="Proteomes" id="UP001190700">
    <property type="component" value="Unassembled WGS sequence"/>
</dbReference>
<dbReference type="PANTHER" id="PTHR44998">
    <property type="match status" value="1"/>
</dbReference>
<evidence type="ECO:0000313" key="7">
    <source>
        <dbReference type="EMBL" id="KAK3276305.1"/>
    </source>
</evidence>
<evidence type="ECO:0000256" key="5">
    <source>
        <dbReference type="SAM" id="SignalP"/>
    </source>
</evidence>
<evidence type="ECO:0000256" key="2">
    <source>
        <dbReference type="ARBA" id="ARBA00022679"/>
    </source>
</evidence>
<evidence type="ECO:0000313" key="8">
    <source>
        <dbReference type="Proteomes" id="UP001190700"/>
    </source>
</evidence>